<evidence type="ECO:0000256" key="9">
    <source>
        <dbReference type="RuleBase" id="RU366031"/>
    </source>
</evidence>
<sequence length="244" mass="26757">MSARSQTAKLNRVLVTRPEAAADKTAQKLIDAGYVPVHFPVTQTVALSFTIPEIDFDALTITSAAVFRHVRDELISPFKHLPLFAVGEGTAQAAREAGFSRVIEGGGDAVRLAATIAHSLPSSARVLYLAGRVRQPVFEDHMTEAGFKICVCDAYDAKMLAYPREEISAILGTDFFAAVLLYSGFATKAFCSLMQHIDASFNEKTRFLCISQRVAHLLPAQWQKQALIADHPDEDGIFRLFSKL</sequence>
<evidence type="ECO:0000256" key="2">
    <source>
        <dbReference type="ARBA" id="ARBA00008133"/>
    </source>
</evidence>
<feature type="domain" description="Tetrapyrrole biosynthesis uroporphyrinogen III synthase" evidence="10">
    <location>
        <begin position="23"/>
        <end position="238"/>
    </location>
</feature>
<comment type="caution">
    <text evidence="11">The sequence shown here is derived from an EMBL/GenBank/DDBJ whole genome shotgun (WGS) entry which is preliminary data.</text>
</comment>
<accession>A0A364JYD0</accession>
<dbReference type="NCBIfam" id="NF006621">
    <property type="entry name" value="PRK09189.1"/>
    <property type="match status" value="1"/>
</dbReference>
<dbReference type="EC" id="4.2.1.75" evidence="3 9"/>
<evidence type="ECO:0000256" key="4">
    <source>
        <dbReference type="ARBA" id="ARBA00023239"/>
    </source>
</evidence>
<dbReference type="OrthoDB" id="7163809at2"/>
<evidence type="ECO:0000256" key="1">
    <source>
        <dbReference type="ARBA" id="ARBA00004772"/>
    </source>
</evidence>
<reference evidence="11 12" key="1">
    <citation type="submission" date="2018-06" db="EMBL/GenBank/DDBJ databases">
        <title>Genomic Encyclopedia of Type Strains, Phase IV (KMG-IV): sequencing the most valuable type-strain genomes for metagenomic binning, comparative biology and taxonomic classification.</title>
        <authorList>
            <person name="Goeker M."/>
        </authorList>
    </citation>
    <scope>NUCLEOTIDE SEQUENCE [LARGE SCALE GENOMIC DNA]</scope>
    <source>
        <strain evidence="11 12">DSM 26720</strain>
    </source>
</reference>
<evidence type="ECO:0000313" key="11">
    <source>
        <dbReference type="EMBL" id="RAK33732.1"/>
    </source>
</evidence>
<dbReference type="GO" id="GO:0006782">
    <property type="term" value="P:protoporphyrinogen IX biosynthetic process"/>
    <property type="evidence" value="ECO:0007669"/>
    <property type="project" value="UniProtKB-UniRule"/>
</dbReference>
<dbReference type="PANTHER" id="PTHR38042:SF1">
    <property type="entry name" value="UROPORPHYRINOGEN-III SYNTHASE, CHLOROPLASTIC"/>
    <property type="match status" value="1"/>
</dbReference>
<comment type="similarity">
    <text evidence="2 9">Belongs to the uroporphyrinogen-III synthase family.</text>
</comment>
<dbReference type="Gene3D" id="3.40.50.10090">
    <property type="match status" value="2"/>
</dbReference>
<comment type="catalytic activity">
    <reaction evidence="8 9">
        <text>hydroxymethylbilane = uroporphyrinogen III + H2O</text>
        <dbReference type="Rhea" id="RHEA:18965"/>
        <dbReference type="ChEBI" id="CHEBI:15377"/>
        <dbReference type="ChEBI" id="CHEBI:57308"/>
        <dbReference type="ChEBI" id="CHEBI:57845"/>
        <dbReference type="EC" id="4.2.1.75"/>
    </reaction>
</comment>
<evidence type="ECO:0000256" key="8">
    <source>
        <dbReference type="ARBA" id="ARBA00048617"/>
    </source>
</evidence>
<comment type="pathway">
    <text evidence="1 9">Porphyrin-containing compound metabolism; protoporphyrin-IX biosynthesis; coproporphyrinogen-III from 5-aminolevulinate: step 3/4.</text>
</comment>
<dbReference type="RefSeq" id="WP_111573621.1">
    <property type="nucleotide sequence ID" value="NZ_JBHEEY010000012.1"/>
</dbReference>
<evidence type="ECO:0000259" key="10">
    <source>
        <dbReference type="Pfam" id="PF02602"/>
    </source>
</evidence>
<dbReference type="Pfam" id="PF02602">
    <property type="entry name" value="HEM4"/>
    <property type="match status" value="1"/>
</dbReference>
<keyword evidence="4 9" id="KW-0456">Lyase</keyword>
<gene>
    <name evidence="11" type="ORF">C7374_10155</name>
</gene>
<dbReference type="InterPro" id="IPR036108">
    <property type="entry name" value="4pyrrol_syn_uPrphyn_synt_sf"/>
</dbReference>
<keyword evidence="5 9" id="KW-0627">Porphyrin biosynthesis</keyword>
<evidence type="ECO:0000313" key="12">
    <source>
        <dbReference type="Proteomes" id="UP000249453"/>
    </source>
</evidence>
<dbReference type="EMBL" id="QLMK01000001">
    <property type="protein sequence ID" value="RAK33732.1"/>
    <property type="molecule type" value="Genomic_DNA"/>
</dbReference>
<dbReference type="AlphaFoldDB" id="A0A364JYD0"/>
<name>A0A364JYD0_9HYPH</name>
<dbReference type="InterPro" id="IPR003754">
    <property type="entry name" value="4pyrrol_synth_uPrphyn_synth"/>
</dbReference>
<dbReference type="InterPro" id="IPR039793">
    <property type="entry name" value="UROS/Hem4"/>
</dbReference>
<organism evidence="11 12">
    <name type="scientific">Falsochrobactrum ovis</name>
    <dbReference type="NCBI Taxonomy" id="1293442"/>
    <lineage>
        <taxon>Bacteria</taxon>
        <taxon>Pseudomonadati</taxon>
        <taxon>Pseudomonadota</taxon>
        <taxon>Alphaproteobacteria</taxon>
        <taxon>Hyphomicrobiales</taxon>
        <taxon>Brucellaceae</taxon>
        <taxon>Falsochrobactrum</taxon>
    </lineage>
</organism>
<dbReference type="UniPathway" id="UPA00251">
    <property type="reaction ID" value="UER00320"/>
</dbReference>
<evidence type="ECO:0000256" key="3">
    <source>
        <dbReference type="ARBA" id="ARBA00013109"/>
    </source>
</evidence>
<evidence type="ECO:0000256" key="5">
    <source>
        <dbReference type="ARBA" id="ARBA00023244"/>
    </source>
</evidence>
<proteinExistence type="inferred from homology"/>
<dbReference type="CDD" id="cd06578">
    <property type="entry name" value="HemD"/>
    <property type="match status" value="1"/>
</dbReference>
<evidence type="ECO:0000256" key="6">
    <source>
        <dbReference type="ARBA" id="ARBA00037589"/>
    </source>
</evidence>
<dbReference type="Proteomes" id="UP000249453">
    <property type="component" value="Unassembled WGS sequence"/>
</dbReference>
<dbReference type="PANTHER" id="PTHR38042">
    <property type="entry name" value="UROPORPHYRINOGEN-III SYNTHASE, CHLOROPLASTIC"/>
    <property type="match status" value="1"/>
</dbReference>
<keyword evidence="12" id="KW-1185">Reference proteome</keyword>
<dbReference type="GO" id="GO:0004852">
    <property type="term" value="F:uroporphyrinogen-III synthase activity"/>
    <property type="evidence" value="ECO:0007669"/>
    <property type="project" value="UniProtKB-UniRule"/>
</dbReference>
<dbReference type="GO" id="GO:0006780">
    <property type="term" value="P:uroporphyrinogen III biosynthetic process"/>
    <property type="evidence" value="ECO:0007669"/>
    <property type="project" value="UniProtKB-UniRule"/>
</dbReference>
<dbReference type="SUPFAM" id="SSF69618">
    <property type="entry name" value="HemD-like"/>
    <property type="match status" value="1"/>
</dbReference>
<protein>
    <recommendedName>
        <fullName evidence="7 9">Uroporphyrinogen-III synthase</fullName>
        <ecNumber evidence="3 9">4.2.1.75</ecNumber>
    </recommendedName>
</protein>
<evidence type="ECO:0000256" key="7">
    <source>
        <dbReference type="ARBA" id="ARBA00040167"/>
    </source>
</evidence>
<comment type="function">
    <text evidence="6 9">Catalyzes cyclization of the linear tetrapyrrole, hydroxymethylbilane, to the macrocyclic uroporphyrinogen III.</text>
</comment>